<reference evidence="3" key="1">
    <citation type="submission" date="2020-02" db="EMBL/GenBank/DDBJ databases">
        <authorList>
            <person name="Palmer J.M."/>
        </authorList>
    </citation>
    <scope>NUCLEOTIDE SEQUENCE</scope>
    <source>
        <strain evidence="3">EPUS1.4</strain>
        <tissue evidence="3">Thallus</tissue>
    </source>
</reference>
<feature type="region of interest" description="Disordered" evidence="2">
    <location>
        <begin position="511"/>
        <end position="563"/>
    </location>
</feature>
<comment type="caution">
    <text evidence="3">The sequence shown here is derived from an EMBL/GenBank/DDBJ whole genome shotgun (WGS) entry which is preliminary data.</text>
</comment>
<name>A0A8H7AEK5_9EURO</name>
<dbReference type="GO" id="GO:0005737">
    <property type="term" value="C:cytoplasm"/>
    <property type="evidence" value="ECO:0007669"/>
    <property type="project" value="InterPro"/>
</dbReference>
<feature type="compositionally biased region" description="Polar residues" evidence="2">
    <location>
        <begin position="902"/>
        <end position="911"/>
    </location>
</feature>
<proteinExistence type="predicted"/>
<feature type="compositionally biased region" description="Basic and acidic residues" evidence="2">
    <location>
        <begin position="379"/>
        <end position="391"/>
    </location>
</feature>
<evidence type="ECO:0000256" key="2">
    <source>
        <dbReference type="SAM" id="MobiDB-lite"/>
    </source>
</evidence>
<feature type="region of interest" description="Disordered" evidence="2">
    <location>
        <begin position="294"/>
        <end position="313"/>
    </location>
</feature>
<evidence type="ECO:0000256" key="1">
    <source>
        <dbReference type="SAM" id="Coils"/>
    </source>
</evidence>
<feature type="compositionally biased region" description="Polar residues" evidence="2">
    <location>
        <begin position="1"/>
        <end position="35"/>
    </location>
</feature>
<dbReference type="Proteomes" id="UP000606974">
    <property type="component" value="Unassembled WGS sequence"/>
</dbReference>
<feature type="coiled-coil region" evidence="1">
    <location>
        <begin position="109"/>
        <end position="143"/>
    </location>
</feature>
<feature type="region of interest" description="Disordered" evidence="2">
    <location>
        <begin position="576"/>
        <end position="599"/>
    </location>
</feature>
<feature type="compositionally biased region" description="Polar residues" evidence="2">
    <location>
        <begin position="46"/>
        <end position="55"/>
    </location>
</feature>
<dbReference type="InterPro" id="IPR018554">
    <property type="entry name" value="FRQ"/>
</dbReference>
<gene>
    <name evidence="3" type="ORF">GJ744_000535</name>
</gene>
<dbReference type="AlphaFoldDB" id="A0A8H7AEK5"/>
<evidence type="ECO:0000313" key="3">
    <source>
        <dbReference type="EMBL" id="KAF7505686.1"/>
    </source>
</evidence>
<feature type="region of interest" description="Disordered" evidence="2">
    <location>
        <begin position="340"/>
        <end position="391"/>
    </location>
</feature>
<evidence type="ECO:0008006" key="5">
    <source>
        <dbReference type="Google" id="ProtNLM"/>
    </source>
</evidence>
<feature type="region of interest" description="Disordered" evidence="2">
    <location>
        <begin position="1"/>
        <end position="55"/>
    </location>
</feature>
<dbReference type="GO" id="GO:0005634">
    <property type="term" value="C:nucleus"/>
    <property type="evidence" value="ECO:0007669"/>
    <property type="project" value="InterPro"/>
</dbReference>
<dbReference type="GO" id="GO:0007623">
    <property type="term" value="P:circadian rhythm"/>
    <property type="evidence" value="ECO:0007669"/>
    <property type="project" value="InterPro"/>
</dbReference>
<organism evidence="3 4">
    <name type="scientific">Endocarpon pusillum</name>
    <dbReference type="NCBI Taxonomy" id="364733"/>
    <lineage>
        <taxon>Eukaryota</taxon>
        <taxon>Fungi</taxon>
        <taxon>Dikarya</taxon>
        <taxon>Ascomycota</taxon>
        <taxon>Pezizomycotina</taxon>
        <taxon>Eurotiomycetes</taxon>
        <taxon>Chaetothyriomycetidae</taxon>
        <taxon>Verrucariales</taxon>
        <taxon>Verrucariaceae</taxon>
        <taxon>Endocarpon</taxon>
    </lineage>
</organism>
<keyword evidence="1" id="KW-0175">Coiled coil</keyword>
<dbReference type="GO" id="GO:0006355">
    <property type="term" value="P:regulation of DNA-templated transcription"/>
    <property type="evidence" value="ECO:0007669"/>
    <property type="project" value="InterPro"/>
</dbReference>
<feature type="compositionally biased region" description="Polar residues" evidence="2">
    <location>
        <begin position="511"/>
        <end position="529"/>
    </location>
</feature>
<feature type="compositionally biased region" description="Basic and acidic residues" evidence="2">
    <location>
        <begin position="554"/>
        <end position="563"/>
    </location>
</feature>
<dbReference type="OrthoDB" id="2536795at2759"/>
<accession>A0A8H7AEK5</accession>
<feature type="compositionally biased region" description="Polar residues" evidence="2">
    <location>
        <begin position="302"/>
        <end position="313"/>
    </location>
</feature>
<dbReference type="Pfam" id="PF09421">
    <property type="entry name" value="FRQ"/>
    <property type="match status" value="1"/>
</dbReference>
<protein>
    <recommendedName>
        <fullName evidence="5">Frequency clock protein</fullName>
    </recommendedName>
</protein>
<keyword evidence="4" id="KW-1185">Reference proteome</keyword>
<sequence length="920" mass="100935">MTTSAQQLPQRAENSCSNPHDSALPSNDFSGYSPNRTKRRRLNHPQPMSGSQTSASKWFDTVNQNVKPCIQSNSDVEREPPFYLNGHDGDYTSAQMNTAPLFENVQTQLAKEDSENEDLRSVIDDLTIENKRLRQMLRGRRQQYDPQLDHDKLFEVRTCGLALEKKGELQAILQRFAATITDVSFASSKMPRDESAYEKASSDVPGCSAKKAASCPHTDSAYASMSNSGLTSAGQADKTQAEMQQIRGSKNKTVKSYLQDIPDSLLPEHPPIMSEKSKMRLVVKMLEQLFTGKHATPGEHSQPLQQQMISESAANADRHCSELLKRYVRPEGAREAHILPIGAKMLPKQPKSSSSCPPPLGSRSESEKSSDETSASDNRSPDQRPTRPLDLDIQRAQVAKENIDYIRHLGLPNPTRQHDSDHDYGGWVYLNLLINMAQLHTVNVTPAFVRKSIALLSTKFELSKDGRKVRWRRACSGIDSFEDSDSSAEVTTGGSPQLVKCSITDMAASENSNNLASTGSSGDQANGAKSSLPRGEHHFPNFTARGTQLPDLTDESRQEASFDYKPVYPKDRCVIQEDNRLSDDSNVTPSAKGLDESTGRYLSARRNRVSQKYSGRTDEGGPIIYYRNPSFYCDLSGDREAYQREAPSISLASRQILGVSGRNSHLEKDDQRRSMAHAEDAFEGRLDDDSLPSLDLAPLSEVVHMQSDLFELSACGIGGVVPDDHFVFQVQRRRQSKPSQTTAHLSANLCKGGLEPTMEEELLLATRIDLPASKLPPPSYVIISLSSGSSGGIESDEFLSSEQDASEIEVFEEAPSARPSFLKRLSTDTSGQQCFSDEYDGELESCNSSRVHDSPEDKDSYMHVDQGSEAERGATLCRPLSVLSGSLMATVGAGSGASLASNLSTVSSMGSSLGPGRKQE</sequence>
<dbReference type="EMBL" id="JAACFV010000103">
    <property type="protein sequence ID" value="KAF7505686.1"/>
    <property type="molecule type" value="Genomic_DNA"/>
</dbReference>
<feature type="region of interest" description="Disordered" evidence="2">
    <location>
        <begin position="898"/>
        <end position="920"/>
    </location>
</feature>
<evidence type="ECO:0000313" key="4">
    <source>
        <dbReference type="Proteomes" id="UP000606974"/>
    </source>
</evidence>